<sequence length="46" mass="5455">LMNIFRHDATKWDLDRVIDALEAMKFCTFMTNTGKIIFNKDFKEVS</sequence>
<organism evidence="1">
    <name type="scientific">marine sediment metagenome</name>
    <dbReference type="NCBI Taxonomy" id="412755"/>
    <lineage>
        <taxon>unclassified sequences</taxon>
        <taxon>metagenomes</taxon>
        <taxon>ecological metagenomes</taxon>
    </lineage>
</organism>
<dbReference type="AlphaFoldDB" id="X0TR56"/>
<dbReference type="EMBL" id="BARS01011419">
    <property type="protein sequence ID" value="GAF89701.1"/>
    <property type="molecule type" value="Genomic_DNA"/>
</dbReference>
<name>X0TR56_9ZZZZ</name>
<comment type="caution">
    <text evidence="1">The sequence shown here is derived from an EMBL/GenBank/DDBJ whole genome shotgun (WGS) entry which is preliminary data.</text>
</comment>
<protein>
    <submittedName>
        <fullName evidence="1">Uncharacterized protein</fullName>
    </submittedName>
</protein>
<evidence type="ECO:0000313" key="1">
    <source>
        <dbReference type="EMBL" id="GAF89701.1"/>
    </source>
</evidence>
<feature type="non-terminal residue" evidence="1">
    <location>
        <position position="1"/>
    </location>
</feature>
<accession>X0TR56</accession>
<gene>
    <name evidence="1" type="ORF">S01H1_20774</name>
</gene>
<proteinExistence type="predicted"/>
<reference evidence="1" key="1">
    <citation type="journal article" date="2014" name="Front. Microbiol.">
        <title>High frequency of phylogenetically diverse reductive dehalogenase-homologous genes in deep subseafloor sedimentary metagenomes.</title>
        <authorList>
            <person name="Kawai M."/>
            <person name="Futagami T."/>
            <person name="Toyoda A."/>
            <person name="Takaki Y."/>
            <person name="Nishi S."/>
            <person name="Hori S."/>
            <person name="Arai W."/>
            <person name="Tsubouchi T."/>
            <person name="Morono Y."/>
            <person name="Uchiyama I."/>
            <person name="Ito T."/>
            <person name="Fujiyama A."/>
            <person name="Inagaki F."/>
            <person name="Takami H."/>
        </authorList>
    </citation>
    <scope>NUCLEOTIDE SEQUENCE</scope>
    <source>
        <strain evidence="1">Expedition CK06-06</strain>
    </source>
</reference>